<accession>A0AAV8UZY6</accession>
<evidence type="ECO:0000313" key="2">
    <source>
        <dbReference type="Proteomes" id="UP001157974"/>
    </source>
</evidence>
<dbReference type="SUPFAM" id="SSF54928">
    <property type="entry name" value="RNA-binding domain, RBD"/>
    <property type="match status" value="1"/>
</dbReference>
<sequence>MASVNRIGQLSKLLKNSAAGYTKVGNVPATAARADLVNLFSKYGVNGSDCLKITRSRFGSEEWIVGRLDENSAAASLVDLQGAMIGSQKVRLSPTTDQELKQIAASQALVDPDASSRSLFVKGLKQIDPASINRQMQTLFEGYSLERLSYDLDRKTVLIIFASEKQAQVAHRNLNGAYVGFSMIKLEEV</sequence>
<protein>
    <recommendedName>
        <fullName evidence="3">RRM domain-containing protein</fullName>
    </recommendedName>
</protein>
<evidence type="ECO:0000313" key="1">
    <source>
        <dbReference type="EMBL" id="KAJ8908208.1"/>
    </source>
</evidence>
<reference evidence="1 2" key="1">
    <citation type="journal article" date="2023" name="Nat. Commun.">
        <title>Origin of minicircular mitochondrial genomes in red algae.</title>
        <authorList>
            <person name="Lee Y."/>
            <person name="Cho C.H."/>
            <person name="Lee Y.M."/>
            <person name="Park S.I."/>
            <person name="Yang J.H."/>
            <person name="West J.A."/>
            <person name="Bhattacharya D."/>
            <person name="Yoon H.S."/>
        </authorList>
    </citation>
    <scope>NUCLEOTIDE SEQUENCE [LARGE SCALE GENOMIC DNA]</scope>
    <source>
        <strain evidence="1 2">CCMP1338</strain>
        <tissue evidence="1">Whole cell</tissue>
    </source>
</reference>
<dbReference type="EMBL" id="JAMWBK010000002">
    <property type="protein sequence ID" value="KAJ8908208.1"/>
    <property type="molecule type" value="Genomic_DNA"/>
</dbReference>
<name>A0AAV8UZY6_9RHOD</name>
<dbReference type="Proteomes" id="UP001157974">
    <property type="component" value="Unassembled WGS sequence"/>
</dbReference>
<keyword evidence="2" id="KW-1185">Reference proteome</keyword>
<dbReference type="AlphaFoldDB" id="A0AAV8UZY6"/>
<organism evidence="1 2">
    <name type="scientific">Rhodosorus marinus</name>
    <dbReference type="NCBI Taxonomy" id="101924"/>
    <lineage>
        <taxon>Eukaryota</taxon>
        <taxon>Rhodophyta</taxon>
        <taxon>Stylonematophyceae</taxon>
        <taxon>Stylonematales</taxon>
        <taxon>Stylonemataceae</taxon>
        <taxon>Rhodosorus</taxon>
    </lineage>
</organism>
<gene>
    <name evidence="1" type="ORF">NDN08_008300</name>
</gene>
<evidence type="ECO:0008006" key="3">
    <source>
        <dbReference type="Google" id="ProtNLM"/>
    </source>
</evidence>
<comment type="caution">
    <text evidence="1">The sequence shown here is derived from an EMBL/GenBank/DDBJ whole genome shotgun (WGS) entry which is preliminary data.</text>
</comment>
<dbReference type="InterPro" id="IPR035979">
    <property type="entry name" value="RBD_domain_sf"/>
</dbReference>
<proteinExistence type="predicted"/>
<dbReference type="GO" id="GO:0003676">
    <property type="term" value="F:nucleic acid binding"/>
    <property type="evidence" value="ECO:0007669"/>
    <property type="project" value="InterPro"/>
</dbReference>